<evidence type="ECO:0000256" key="3">
    <source>
        <dbReference type="ARBA" id="ARBA00022643"/>
    </source>
</evidence>
<dbReference type="CDD" id="cd02809">
    <property type="entry name" value="alpha_hydroxyacid_oxid_FMN"/>
    <property type="match status" value="1"/>
</dbReference>
<sequence>MNLLQNKKLLCLNDIENEALKQLPKRYGDYYKGGADDEVTLKRNLESYKNLLIRPFCLRDVSNIDTKISIKLVDQIFSFSYPIGISPSAFHRLAHDGGEKLTARACHKAQVPVIFSTMGNISVFDIKKEIDGDSHLWFQLYVYKNREITKELVDNAKSAGFKAIVLTVDTPVVGTRRADIRNDFKLPDHLELANLKQISLLEKENNSRLGTFELNKYSANFFDPSLTWDDVKWLVNYSKIPVIIKGILRGDDAEKAIESGAAAVMVSNHGGRQLDTTISTIEALPEIVRVVNKRIPIFIDGGIRSGSDIFKAITLGADMAFIGRPILYGLTVGGENGVTHVINILKKEFTTTMKLSGCDSIKFMKEAKNLVINANSIPKL</sequence>
<protein>
    <submittedName>
        <fullName evidence="12 13">FMN hydroxy acid dehydrogenase domain-containing protein</fullName>
    </submittedName>
</protein>
<dbReference type="GO" id="GO:0001561">
    <property type="term" value="P:fatty acid alpha-oxidation"/>
    <property type="evidence" value="ECO:0007669"/>
    <property type="project" value="TreeGrafter"/>
</dbReference>
<dbReference type="WBParaSite" id="TCONS_00005445.p1">
    <property type="protein sequence ID" value="TCONS_00005445.p1"/>
    <property type="gene ID" value="XLOC_003733"/>
</dbReference>
<evidence type="ECO:0000256" key="9">
    <source>
        <dbReference type="PIRSR" id="PIRSR000138-2"/>
    </source>
</evidence>
<feature type="binding site" evidence="9">
    <location>
        <begin position="87"/>
        <end position="89"/>
    </location>
    <ligand>
        <name>FMN</name>
        <dbReference type="ChEBI" id="CHEBI:58210"/>
    </ligand>
</feature>
<proteinExistence type="inferred from homology"/>
<feature type="binding site" evidence="9">
    <location>
        <position position="245"/>
    </location>
    <ligand>
        <name>FMN</name>
        <dbReference type="ChEBI" id="CHEBI:58210"/>
    </ligand>
</feature>
<dbReference type="InterPro" id="IPR000262">
    <property type="entry name" value="FMN-dep_DH"/>
</dbReference>
<dbReference type="PANTHER" id="PTHR10578">
    <property type="entry name" value="S -2-HYDROXY-ACID OXIDASE-RELATED"/>
    <property type="match status" value="1"/>
</dbReference>
<dbReference type="Pfam" id="PF01070">
    <property type="entry name" value="FMN_dh"/>
    <property type="match status" value="1"/>
</dbReference>
<evidence type="ECO:0000313" key="13">
    <source>
        <dbReference type="WBParaSite" id="TCONS_00005445.p1"/>
    </source>
</evidence>
<dbReference type="PROSITE" id="PS51349">
    <property type="entry name" value="FMN_HYDROXY_ACID_DH_2"/>
    <property type="match status" value="1"/>
</dbReference>
<evidence type="ECO:0000256" key="5">
    <source>
        <dbReference type="ARBA" id="ARBA00024042"/>
    </source>
</evidence>
<dbReference type="SUPFAM" id="SSF51395">
    <property type="entry name" value="FMN-linked oxidoreductases"/>
    <property type="match status" value="1"/>
</dbReference>
<keyword evidence="3 9" id="KW-0288">FMN</keyword>
<feature type="binding site" evidence="9">
    <location>
        <position position="116"/>
    </location>
    <ligand>
        <name>FMN</name>
        <dbReference type="ChEBI" id="CHEBI:58210"/>
    </ligand>
</feature>
<reference evidence="12" key="1">
    <citation type="submission" date="2015-08" db="UniProtKB">
        <authorList>
            <consortium name="WormBaseParasite"/>
        </authorList>
    </citation>
    <scope>IDENTIFICATION</scope>
</reference>
<dbReference type="PROSITE" id="PS00557">
    <property type="entry name" value="FMN_HYDROXY_ACID_DH_1"/>
    <property type="match status" value="1"/>
</dbReference>
<dbReference type="WBParaSite" id="SSTP_0000259000.1">
    <property type="protein sequence ID" value="SSTP_0000259000.1"/>
    <property type="gene ID" value="SSTP_0000259000"/>
</dbReference>
<comment type="cofactor">
    <cofactor evidence="1">
        <name>FMN</name>
        <dbReference type="ChEBI" id="CHEBI:58210"/>
    </cofactor>
</comment>
<feature type="binding site" evidence="9">
    <location>
        <position position="267"/>
    </location>
    <ligand>
        <name>FMN</name>
        <dbReference type="ChEBI" id="CHEBI:58210"/>
    </ligand>
</feature>
<feature type="binding site" evidence="9">
    <location>
        <position position="141"/>
    </location>
    <ligand>
        <name>glyoxylate</name>
        <dbReference type="ChEBI" id="CHEBI:36655"/>
    </ligand>
</feature>
<dbReference type="InterPro" id="IPR037396">
    <property type="entry name" value="FMN_HAD"/>
</dbReference>
<dbReference type="InterPro" id="IPR008259">
    <property type="entry name" value="FMN_hydac_DH_AS"/>
</dbReference>
<dbReference type="AlphaFoldDB" id="A0A0K0DZC5"/>
<evidence type="ECO:0000259" key="10">
    <source>
        <dbReference type="PROSITE" id="PS51349"/>
    </source>
</evidence>
<feature type="binding site" evidence="9">
    <location>
        <position position="272"/>
    </location>
    <ligand>
        <name>glyoxylate</name>
        <dbReference type="ChEBI" id="CHEBI:36655"/>
    </ligand>
</feature>
<dbReference type="Proteomes" id="UP000035681">
    <property type="component" value="Unplaced"/>
</dbReference>
<keyword evidence="2 9" id="KW-0285">Flavoprotein</keyword>
<feature type="active site" description="Proton acceptor" evidence="8">
    <location>
        <position position="269"/>
    </location>
</feature>
<dbReference type="InterPro" id="IPR013785">
    <property type="entry name" value="Aldolase_TIM"/>
</dbReference>
<keyword evidence="11" id="KW-1185">Reference proteome</keyword>
<keyword evidence="4" id="KW-0560">Oxidoreductase</keyword>
<dbReference type="PIRSF" id="PIRSF000138">
    <property type="entry name" value="Al-hdrx_acd_dh"/>
    <property type="match status" value="1"/>
</dbReference>
<evidence type="ECO:0000256" key="4">
    <source>
        <dbReference type="ARBA" id="ARBA00023002"/>
    </source>
</evidence>
<feature type="binding site" evidence="9">
    <location>
        <begin position="323"/>
        <end position="324"/>
    </location>
    <ligand>
        <name>FMN</name>
        <dbReference type="ChEBI" id="CHEBI:58210"/>
    </ligand>
</feature>
<comment type="catalytic activity">
    <reaction evidence="6">
        <text>a (2S)-2-hydroxycarboxylate + O2 = a 2-oxocarboxylate + H2O2</text>
        <dbReference type="Rhea" id="RHEA:16789"/>
        <dbReference type="ChEBI" id="CHEBI:15379"/>
        <dbReference type="ChEBI" id="CHEBI:16240"/>
        <dbReference type="ChEBI" id="CHEBI:35179"/>
        <dbReference type="ChEBI" id="CHEBI:58123"/>
        <dbReference type="EC" id="1.1.3.15"/>
    </reaction>
    <physiologicalReaction direction="left-to-right" evidence="6">
        <dbReference type="Rhea" id="RHEA:16790"/>
    </physiologicalReaction>
</comment>
<organism evidence="12">
    <name type="scientific">Strongyloides stercoralis</name>
    <name type="common">Threadworm</name>
    <dbReference type="NCBI Taxonomy" id="6248"/>
    <lineage>
        <taxon>Eukaryota</taxon>
        <taxon>Metazoa</taxon>
        <taxon>Ecdysozoa</taxon>
        <taxon>Nematoda</taxon>
        <taxon>Chromadorea</taxon>
        <taxon>Rhabditida</taxon>
        <taxon>Tylenchina</taxon>
        <taxon>Panagrolaimomorpha</taxon>
        <taxon>Strongyloidoidea</taxon>
        <taxon>Strongyloididae</taxon>
        <taxon>Strongyloides</taxon>
    </lineage>
</organism>
<feature type="binding site" evidence="9">
    <location>
        <position position="30"/>
    </location>
    <ligand>
        <name>glyoxylate</name>
        <dbReference type="ChEBI" id="CHEBI:36655"/>
    </ligand>
</feature>
<evidence type="ECO:0000313" key="12">
    <source>
        <dbReference type="WBParaSite" id="SSTP_0000259000.1"/>
    </source>
</evidence>
<feature type="binding site" evidence="9">
    <location>
        <position position="167"/>
    </location>
    <ligand>
        <name>glyoxylate</name>
        <dbReference type="ChEBI" id="CHEBI:36655"/>
    </ligand>
</feature>
<dbReference type="GO" id="GO:0005782">
    <property type="term" value="C:peroxisomal matrix"/>
    <property type="evidence" value="ECO:0007669"/>
    <property type="project" value="TreeGrafter"/>
</dbReference>
<feature type="binding site" evidence="9">
    <location>
        <begin position="300"/>
        <end position="304"/>
    </location>
    <ligand>
        <name>FMN</name>
        <dbReference type="ChEBI" id="CHEBI:58210"/>
    </ligand>
</feature>
<comment type="similarity">
    <text evidence="5">Belongs to the FMN-dependent alpha-hydroxy acid dehydrogenase family.</text>
</comment>
<name>A0A0K0DZC5_STRER</name>
<evidence type="ECO:0000313" key="11">
    <source>
        <dbReference type="Proteomes" id="UP000035681"/>
    </source>
</evidence>
<dbReference type="FunFam" id="3.20.20.70:FF:000029">
    <property type="entry name" value="L-lactate dehydrogenase"/>
    <property type="match status" value="1"/>
</dbReference>
<dbReference type="STRING" id="6248.A0A0K0DZC5"/>
<accession>A0A0K0DZC5</accession>
<evidence type="ECO:0000256" key="8">
    <source>
        <dbReference type="PIRSR" id="PIRSR000138-1"/>
    </source>
</evidence>
<feature type="binding site" evidence="9">
    <location>
        <position position="269"/>
    </location>
    <ligand>
        <name>glyoxylate</name>
        <dbReference type="ChEBI" id="CHEBI:36655"/>
    </ligand>
</feature>
<comment type="catalytic activity">
    <reaction evidence="7">
        <text>2-hydroxyoctanoate + O2 = 2-oxooctanoate + H2O2</text>
        <dbReference type="Rhea" id="RHEA:67940"/>
        <dbReference type="ChEBI" id="CHEBI:15379"/>
        <dbReference type="ChEBI" id="CHEBI:16240"/>
        <dbReference type="ChEBI" id="CHEBI:133514"/>
        <dbReference type="ChEBI" id="CHEBI:176689"/>
    </reaction>
    <physiologicalReaction direction="left-to-right" evidence="7">
        <dbReference type="Rhea" id="RHEA:67941"/>
    </physiologicalReaction>
</comment>
<dbReference type="InterPro" id="IPR012133">
    <property type="entry name" value="Alpha-hydoxy_acid_DH_FMN"/>
</dbReference>
<dbReference type="GO" id="GO:0010181">
    <property type="term" value="F:FMN binding"/>
    <property type="evidence" value="ECO:0007669"/>
    <property type="project" value="InterPro"/>
</dbReference>
<evidence type="ECO:0000256" key="7">
    <source>
        <dbReference type="ARBA" id="ARBA00029327"/>
    </source>
</evidence>
<dbReference type="Gene3D" id="3.20.20.70">
    <property type="entry name" value="Aldolase class I"/>
    <property type="match status" value="1"/>
</dbReference>
<dbReference type="PANTHER" id="PTHR10578:SF149">
    <property type="entry name" value="2-HYDROXYACID OXIDASE 2"/>
    <property type="match status" value="1"/>
</dbReference>
<evidence type="ECO:0000256" key="1">
    <source>
        <dbReference type="ARBA" id="ARBA00001917"/>
    </source>
</evidence>
<feature type="binding site" evidence="9">
    <location>
        <position position="139"/>
    </location>
    <ligand>
        <name>FMN</name>
        <dbReference type="ChEBI" id="CHEBI:58210"/>
    </ligand>
</feature>
<dbReference type="GO" id="GO:0003973">
    <property type="term" value="F:(S)-2-hydroxy-acid oxidase activity"/>
    <property type="evidence" value="ECO:0007669"/>
    <property type="project" value="UniProtKB-EC"/>
</dbReference>
<feature type="binding site" evidence="9">
    <location>
        <position position="176"/>
    </location>
    <ligand>
        <name>glyoxylate</name>
        <dbReference type="ChEBI" id="CHEBI:36655"/>
    </ligand>
</feature>
<evidence type="ECO:0000256" key="6">
    <source>
        <dbReference type="ARBA" id="ARBA00029325"/>
    </source>
</evidence>
<evidence type="ECO:0000256" key="2">
    <source>
        <dbReference type="ARBA" id="ARBA00022630"/>
    </source>
</evidence>
<feature type="domain" description="FMN hydroxy acid dehydrogenase" evidence="10">
    <location>
        <begin position="4"/>
        <end position="374"/>
    </location>
</feature>